<protein>
    <submittedName>
        <fullName evidence="1">Uncharacterized protein</fullName>
    </submittedName>
</protein>
<name>A0A8J4T5M1_9TREM</name>
<proteinExistence type="predicted"/>
<comment type="caution">
    <text evidence="1">The sequence shown here is derived from an EMBL/GenBank/DDBJ whole genome shotgun (WGS) entry which is preliminary data.</text>
</comment>
<reference evidence="1" key="1">
    <citation type="submission" date="2019-05" db="EMBL/GenBank/DDBJ databases">
        <title>Annotation for the trematode Paragonimus heterotremus.</title>
        <authorList>
            <person name="Choi Y.-J."/>
        </authorList>
    </citation>
    <scope>NUCLEOTIDE SEQUENCE</scope>
    <source>
        <strain evidence="1">LC</strain>
    </source>
</reference>
<dbReference type="AlphaFoldDB" id="A0A8J4T5M1"/>
<sequence>MWTDYFSVGSDHVDSRNLSKIAINDLEKLRQFYLKECLVVSEKLLEHLKVRDCYLHQANRNYSRITSLLITSIGVRSECNFV</sequence>
<evidence type="ECO:0000313" key="2">
    <source>
        <dbReference type="Proteomes" id="UP000748531"/>
    </source>
</evidence>
<organism evidence="1 2">
    <name type="scientific">Paragonimus heterotremus</name>
    <dbReference type="NCBI Taxonomy" id="100268"/>
    <lineage>
        <taxon>Eukaryota</taxon>
        <taxon>Metazoa</taxon>
        <taxon>Spiralia</taxon>
        <taxon>Lophotrochozoa</taxon>
        <taxon>Platyhelminthes</taxon>
        <taxon>Trematoda</taxon>
        <taxon>Digenea</taxon>
        <taxon>Plagiorchiida</taxon>
        <taxon>Troglotremata</taxon>
        <taxon>Troglotrematidae</taxon>
        <taxon>Paragonimus</taxon>
    </lineage>
</organism>
<dbReference type="Proteomes" id="UP000748531">
    <property type="component" value="Unassembled WGS sequence"/>
</dbReference>
<accession>A0A8J4T5M1</accession>
<gene>
    <name evidence="1" type="ORF">PHET_01390</name>
</gene>
<keyword evidence="2" id="KW-1185">Reference proteome</keyword>
<evidence type="ECO:0000313" key="1">
    <source>
        <dbReference type="EMBL" id="KAF5405095.1"/>
    </source>
</evidence>
<dbReference type="EMBL" id="LUCH01000454">
    <property type="protein sequence ID" value="KAF5405095.1"/>
    <property type="molecule type" value="Genomic_DNA"/>
</dbReference>